<organism evidence="1 2">
    <name type="scientific">candidate division WWE3 bacterium</name>
    <dbReference type="NCBI Taxonomy" id="2053526"/>
    <lineage>
        <taxon>Bacteria</taxon>
        <taxon>Katanobacteria</taxon>
    </lineage>
</organism>
<sequence>MEESVQLFEIWSRGVVKGMAVRNLVQTGDKTNPVIFIGASRLHSGVLQIKLTLKQHVEWLETGNVVIQRANLRTFKDGNMSLYSREVEPEFDNSEIIVIFRADNDSSCIHLTGDLIEFPKEFMLREESLKTVTKRLQSTFGTKRLEFNPMEFLSPKEVELLKKGYAFDNTDFVPASAFLEFPGTVLMCIGEDECIKEAIAEIPINNIFRVYFHNPSGSNKDIDMYYVWDGKELLSGTWDDREATKRF</sequence>
<name>A0A656PL90_UNCKA</name>
<comment type="caution">
    <text evidence="1">The sequence shown here is derived from an EMBL/GenBank/DDBJ whole genome shotgun (WGS) entry which is preliminary data.</text>
</comment>
<proteinExistence type="predicted"/>
<accession>A0A656PL90</accession>
<reference evidence="1 2" key="1">
    <citation type="journal article" date="2018" name="Nat. Biotechnol.">
        <title>A standardized bacterial taxonomy based on genome phylogeny substantially revises the tree of life.</title>
        <authorList>
            <person name="Parks D.H."/>
            <person name="Chuvochina M."/>
            <person name="Waite D.W."/>
            <person name="Rinke C."/>
            <person name="Skarshewski A."/>
            <person name="Chaumeil P.A."/>
            <person name="Hugenholtz P."/>
        </authorList>
    </citation>
    <scope>NUCLEOTIDE SEQUENCE [LARGE SCALE GENOMIC DNA]</scope>
    <source>
        <strain evidence="1">UBA12021</strain>
    </source>
</reference>
<evidence type="ECO:0000313" key="1">
    <source>
        <dbReference type="EMBL" id="HCQ40149.1"/>
    </source>
</evidence>
<evidence type="ECO:0000313" key="2">
    <source>
        <dbReference type="Proteomes" id="UP000262056"/>
    </source>
</evidence>
<dbReference type="EMBL" id="DQFB01000001">
    <property type="protein sequence ID" value="HCQ40149.1"/>
    <property type="molecule type" value="Genomic_DNA"/>
</dbReference>
<protein>
    <submittedName>
        <fullName evidence="1">Uncharacterized protein</fullName>
    </submittedName>
</protein>
<dbReference type="Proteomes" id="UP000262056">
    <property type="component" value="Unassembled WGS sequence"/>
</dbReference>
<dbReference type="AlphaFoldDB" id="A0A656PL90"/>
<gene>
    <name evidence="1" type="ORF">DIU24_00380</name>
</gene>